<evidence type="ECO:0000256" key="6">
    <source>
        <dbReference type="ARBA" id="ARBA00023222"/>
    </source>
</evidence>
<gene>
    <name evidence="12" type="ORF">B0537_04955</name>
</gene>
<dbReference type="InterPro" id="IPR036263">
    <property type="entry name" value="Chorismate_II_sf"/>
</dbReference>
<evidence type="ECO:0000313" key="12">
    <source>
        <dbReference type="EMBL" id="AQS58490.1"/>
    </source>
</evidence>
<dbReference type="UniPathway" id="UPA00121">
    <property type="reaction ID" value="UER00345"/>
</dbReference>
<keyword evidence="4" id="KW-0028">Amino-acid biosynthesis</keyword>
<dbReference type="Pfam" id="PF00800">
    <property type="entry name" value="PDT"/>
    <property type="match status" value="1"/>
</dbReference>
<name>A0A1S6IUM8_9FIRM</name>
<dbReference type="OrthoDB" id="9802281at2"/>
<sequence length="375" mass="41225">MEVIKQPQGLEESVQGRRIGYLGPQETYSYQAALQYVAEGKAEFVPCNTLEDVCRSVLAGNCTEGILPIENLLEGSVNQVLDLLLENPRLTIQGEILLTISHCLLVSGGSQADIKTVLSHPQALGQCRQYLAKHLPQAKQVAVESTALAAQQVLEAGQVGLAAIAPLSAAQKYGLKVLAENIQDQPHNCTRFVVVGTEQVPWGKGSYKTSLAVTGLDRPGTLHSILKEFAWQGINLTRIESRPAKTFLGEYVFYIDLAGHRCQPEVAEALQRVAEQNRGLRIFGSYPACSQGPRLEQAPPEDTLPSLRLDIDLIDRQLIQLLGKRLRLAQRIGDSEKQREQQVLESVRLLASQQGLAPDVVEEMYRLLLNYSGQT</sequence>
<protein>
    <recommendedName>
        <fullName evidence="3">Prephenate dehydratase</fullName>
        <ecNumber evidence="2">4.2.1.51</ecNumber>
    </recommendedName>
</protein>
<dbReference type="STRING" id="1833852.B0537_04955"/>
<dbReference type="EC" id="4.2.1.51" evidence="2"/>
<dbReference type="InterPro" id="IPR045865">
    <property type="entry name" value="ACT-like_dom_sf"/>
</dbReference>
<dbReference type="PROSITE" id="PS51171">
    <property type="entry name" value="PREPHENATE_DEHYDR_3"/>
    <property type="match status" value="1"/>
</dbReference>
<dbReference type="InterPro" id="IPR001086">
    <property type="entry name" value="Preph_deHydtase"/>
</dbReference>
<dbReference type="PANTHER" id="PTHR21022">
    <property type="entry name" value="PREPHENATE DEHYDRATASE P PROTEIN"/>
    <property type="match status" value="1"/>
</dbReference>
<dbReference type="PROSITE" id="PS00857">
    <property type="entry name" value="PREPHENATE_DEHYDR_1"/>
    <property type="match status" value="1"/>
</dbReference>
<dbReference type="GO" id="GO:0004106">
    <property type="term" value="F:chorismate mutase activity"/>
    <property type="evidence" value="ECO:0007669"/>
    <property type="project" value="InterPro"/>
</dbReference>
<dbReference type="Gene3D" id="3.30.70.260">
    <property type="match status" value="1"/>
</dbReference>
<comment type="pathway">
    <text evidence="1">Amino-acid biosynthesis; L-phenylalanine biosynthesis; phenylpyruvate from prephenate: step 1/1.</text>
</comment>
<evidence type="ECO:0000259" key="11">
    <source>
        <dbReference type="PROSITE" id="PS51671"/>
    </source>
</evidence>
<dbReference type="AlphaFoldDB" id="A0A1S6IUM8"/>
<comment type="catalytic activity">
    <reaction evidence="8">
        <text>prephenate + H(+) = 3-phenylpyruvate + CO2 + H2O</text>
        <dbReference type="Rhea" id="RHEA:21648"/>
        <dbReference type="ChEBI" id="CHEBI:15377"/>
        <dbReference type="ChEBI" id="CHEBI:15378"/>
        <dbReference type="ChEBI" id="CHEBI:16526"/>
        <dbReference type="ChEBI" id="CHEBI:18005"/>
        <dbReference type="ChEBI" id="CHEBI:29934"/>
        <dbReference type="EC" id="4.2.1.51"/>
    </reaction>
</comment>
<evidence type="ECO:0000256" key="7">
    <source>
        <dbReference type="ARBA" id="ARBA00023239"/>
    </source>
</evidence>
<evidence type="ECO:0000256" key="4">
    <source>
        <dbReference type="ARBA" id="ARBA00022605"/>
    </source>
</evidence>
<evidence type="ECO:0000256" key="3">
    <source>
        <dbReference type="ARBA" id="ARBA00021872"/>
    </source>
</evidence>
<evidence type="ECO:0000256" key="1">
    <source>
        <dbReference type="ARBA" id="ARBA00004741"/>
    </source>
</evidence>
<dbReference type="Gene3D" id="1.20.59.10">
    <property type="entry name" value="Chorismate mutase"/>
    <property type="match status" value="1"/>
</dbReference>
<dbReference type="InterPro" id="IPR002701">
    <property type="entry name" value="CM_II_prokaryot"/>
</dbReference>
<dbReference type="SUPFAM" id="SSF48600">
    <property type="entry name" value="Chorismate mutase II"/>
    <property type="match status" value="1"/>
</dbReference>
<evidence type="ECO:0000256" key="2">
    <source>
        <dbReference type="ARBA" id="ARBA00013147"/>
    </source>
</evidence>
<dbReference type="InterPro" id="IPR002912">
    <property type="entry name" value="ACT_dom"/>
</dbReference>
<dbReference type="Proteomes" id="UP000189464">
    <property type="component" value="Chromosome"/>
</dbReference>
<dbReference type="SUPFAM" id="SSF55021">
    <property type="entry name" value="ACT-like"/>
    <property type="match status" value="1"/>
</dbReference>
<dbReference type="PROSITE" id="PS51168">
    <property type="entry name" value="CHORISMATE_MUT_2"/>
    <property type="match status" value="1"/>
</dbReference>
<evidence type="ECO:0000256" key="5">
    <source>
        <dbReference type="ARBA" id="ARBA00023141"/>
    </source>
</evidence>
<keyword evidence="13" id="KW-1185">Reference proteome</keyword>
<feature type="domain" description="Prephenate dehydratase" evidence="10">
    <location>
        <begin position="18"/>
        <end position="197"/>
    </location>
</feature>
<feature type="domain" description="ACT" evidence="11">
    <location>
        <begin position="210"/>
        <end position="287"/>
    </location>
</feature>
<dbReference type="Pfam" id="PF01842">
    <property type="entry name" value="ACT"/>
    <property type="match status" value="1"/>
</dbReference>
<dbReference type="PANTHER" id="PTHR21022:SF19">
    <property type="entry name" value="PREPHENATE DEHYDRATASE-RELATED"/>
    <property type="match status" value="1"/>
</dbReference>
<reference evidence="12 13" key="1">
    <citation type="journal article" date="2016" name="Int. J. Syst. Evol. Microbiol.">
        <title>Desulfotomaculum ferrireducens sp. nov., a moderately thermophilic sulfate-reducing and dissimilatory Fe(III)-reducing bacterium isolated from compost.</title>
        <authorList>
            <person name="Yang G."/>
            <person name="Guo J."/>
            <person name="Zhuang L."/>
            <person name="Yuan Y."/>
            <person name="Zhou S."/>
        </authorList>
    </citation>
    <scope>NUCLEOTIDE SEQUENCE [LARGE SCALE GENOMIC DNA]</scope>
    <source>
        <strain evidence="12 13">GSS09</strain>
    </source>
</reference>
<dbReference type="FunFam" id="3.40.190.10:FF:000034">
    <property type="entry name" value="Chorismate mutase/prephenate dehydratase"/>
    <property type="match status" value="1"/>
</dbReference>
<proteinExistence type="predicted"/>
<evidence type="ECO:0000259" key="9">
    <source>
        <dbReference type="PROSITE" id="PS51168"/>
    </source>
</evidence>
<evidence type="ECO:0000313" key="13">
    <source>
        <dbReference type="Proteomes" id="UP000189464"/>
    </source>
</evidence>
<evidence type="ECO:0000259" key="10">
    <source>
        <dbReference type="PROSITE" id="PS51171"/>
    </source>
</evidence>
<dbReference type="EMBL" id="CP019698">
    <property type="protein sequence ID" value="AQS58490.1"/>
    <property type="molecule type" value="Genomic_DNA"/>
</dbReference>
<evidence type="ECO:0000256" key="8">
    <source>
        <dbReference type="ARBA" id="ARBA00047848"/>
    </source>
</evidence>
<dbReference type="GO" id="GO:0009094">
    <property type="term" value="P:L-phenylalanine biosynthetic process"/>
    <property type="evidence" value="ECO:0007669"/>
    <property type="project" value="UniProtKB-UniPathway"/>
</dbReference>
<dbReference type="InterPro" id="IPR036979">
    <property type="entry name" value="CM_dom_sf"/>
</dbReference>
<dbReference type="KEGG" id="dfg:B0537_04955"/>
<feature type="domain" description="Chorismate mutase" evidence="9">
    <location>
        <begin position="298"/>
        <end position="375"/>
    </location>
</feature>
<organism evidence="12 13">
    <name type="scientific">Desulforamulus ferrireducens</name>
    <dbReference type="NCBI Taxonomy" id="1833852"/>
    <lineage>
        <taxon>Bacteria</taxon>
        <taxon>Bacillati</taxon>
        <taxon>Bacillota</taxon>
        <taxon>Clostridia</taxon>
        <taxon>Eubacteriales</taxon>
        <taxon>Peptococcaceae</taxon>
        <taxon>Desulforamulus</taxon>
    </lineage>
</organism>
<accession>A0A1S6IUM8</accession>
<dbReference type="CDD" id="cd04905">
    <property type="entry name" value="ACT_CM-PDT"/>
    <property type="match status" value="1"/>
</dbReference>
<dbReference type="GO" id="GO:0005737">
    <property type="term" value="C:cytoplasm"/>
    <property type="evidence" value="ECO:0007669"/>
    <property type="project" value="TreeGrafter"/>
</dbReference>
<dbReference type="GO" id="GO:0004664">
    <property type="term" value="F:prephenate dehydratase activity"/>
    <property type="evidence" value="ECO:0007669"/>
    <property type="project" value="UniProtKB-EC"/>
</dbReference>
<dbReference type="Gene3D" id="3.40.190.10">
    <property type="entry name" value="Periplasmic binding protein-like II"/>
    <property type="match status" value="2"/>
</dbReference>
<keyword evidence="5" id="KW-0057">Aromatic amino acid biosynthesis</keyword>
<dbReference type="RefSeq" id="WP_077713444.1">
    <property type="nucleotide sequence ID" value="NZ_CP019698.1"/>
</dbReference>
<keyword evidence="7" id="KW-0456">Lyase</keyword>
<dbReference type="FunFam" id="3.30.70.260:FF:000012">
    <property type="entry name" value="Prephenate dehydratase"/>
    <property type="match status" value="1"/>
</dbReference>
<dbReference type="SMART" id="SM00830">
    <property type="entry name" value="CM_2"/>
    <property type="match status" value="1"/>
</dbReference>
<dbReference type="PROSITE" id="PS00858">
    <property type="entry name" value="PREPHENATE_DEHYDR_2"/>
    <property type="match status" value="1"/>
</dbReference>
<dbReference type="SUPFAM" id="SSF53850">
    <property type="entry name" value="Periplasmic binding protein-like II"/>
    <property type="match status" value="1"/>
</dbReference>
<dbReference type="InterPro" id="IPR018528">
    <property type="entry name" value="Preph_deHydtase_CS"/>
</dbReference>
<dbReference type="CDD" id="cd13633">
    <property type="entry name" value="PBP2_Sa-PDT_like"/>
    <property type="match status" value="1"/>
</dbReference>
<dbReference type="Pfam" id="PF01817">
    <property type="entry name" value="CM_2"/>
    <property type="match status" value="1"/>
</dbReference>
<keyword evidence="6" id="KW-0584">Phenylalanine biosynthesis</keyword>
<dbReference type="NCBIfam" id="NF008865">
    <property type="entry name" value="PRK11898.1"/>
    <property type="match status" value="1"/>
</dbReference>
<dbReference type="GO" id="GO:0046417">
    <property type="term" value="P:chorismate metabolic process"/>
    <property type="evidence" value="ECO:0007669"/>
    <property type="project" value="InterPro"/>
</dbReference>
<dbReference type="PROSITE" id="PS51671">
    <property type="entry name" value="ACT"/>
    <property type="match status" value="1"/>
</dbReference>